<dbReference type="RefSeq" id="WP_285521001.1">
    <property type="nucleotide sequence ID" value="NZ_JASNGB010000008.1"/>
</dbReference>
<feature type="chain" id="PRO_5046118408" evidence="1">
    <location>
        <begin position="20"/>
        <end position="181"/>
    </location>
</feature>
<accession>A0ABT7JD38</accession>
<dbReference type="EMBL" id="JASNGB010000008">
    <property type="protein sequence ID" value="MDL2342973.1"/>
    <property type="molecule type" value="Genomic_DNA"/>
</dbReference>
<evidence type="ECO:0000313" key="2">
    <source>
        <dbReference type="EMBL" id="MDL2342973.1"/>
    </source>
</evidence>
<proteinExistence type="predicted"/>
<gene>
    <name evidence="2" type="ORF">QOL99_02290</name>
</gene>
<reference evidence="2 3" key="1">
    <citation type="submission" date="2023-05" db="EMBL/GenBank/DDBJ databases">
        <authorList>
            <person name="Gao F."/>
        </authorList>
    </citation>
    <scope>NUCLEOTIDE SEQUENCE [LARGE SCALE GENOMIC DNA]</scope>
    <source>
        <strain evidence="2 3">MIMF12</strain>
    </source>
</reference>
<keyword evidence="1" id="KW-0732">Signal</keyword>
<dbReference type="Proteomes" id="UP001302059">
    <property type="component" value="Unassembled WGS sequence"/>
</dbReference>
<evidence type="ECO:0000256" key="1">
    <source>
        <dbReference type="SAM" id="SignalP"/>
    </source>
</evidence>
<feature type="signal peptide" evidence="1">
    <location>
        <begin position="1"/>
        <end position="19"/>
    </location>
</feature>
<name>A0ABT7JD38_9DEIO</name>
<sequence>MKKTILGLTALILTGTAAAQSTWTYSNNNWRATFQGCVRVSASSTEVRCSFTDTYVGPDSTRDGSWQPDRVIAVLNGGMQVKGSTITVAGKSSNGYQEQVAYKDLPINVIVNMTIPVNISTVARLNYFDHVLSNVSIRLQGQAATATPAPANTGNYNAVMTNCKAGANGTLTCTATLTPRR</sequence>
<protein>
    <submittedName>
        <fullName evidence="2">Uncharacterized protein</fullName>
    </submittedName>
</protein>
<organism evidence="2 3">
    <name type="scientific">Deinococcus rhizophilus</name>
    <dbReference type="NCBI Taxonomy" id="3049544"/>
    <lineage>
        <taxon>Bacteria</taxon>
        <taxon>Thermotogati</taxon>
        <taxon>Deinococcota</taxon>
        <taxon>Deinococci</taxon>
        <taxon>Deinococcales</taxon>
        <taxon>Deinococcaceae</taxon>
        <taxon>Deinococcus</taxon>
    </lineage>
</organism>
<comment type="caution">
    <text evidence="2">The sequence shown here is derived from an EMBL/GenBank/DDBJ whole genome shotgun (WGS) entry which is preliminary data.</text>
</comment>
<keyword evidence="3" id="KW-1185">Reference proteome</keyword>
<evidence type="ECO:0000313" key="3">
    <source>
        <dbReference type="Proteomes" id="UP001302059"/>
    </source>
</evidence>